<evidence type="ECO:0000259" key="8">
    <source>
        <dbReference type="Pfam" id="PF03636"/>
    </source>
</evidence>
<keyword evidence="3" id="KW-0808">Transferase</keyword>
<evidence type="ECO:0000256" key="1">
    <source>
        <dbReference type="ARBA" id="ARBA00006768"/>
    </source>
</evidence>
<dbReference type="InterPro" id="IPR005194">
    <property type="entry name" value="Glyco_hydro_65_C"/>
</dbReference>
<dbReference type="AlphaFoldDB" id="A0A1S7FY83"/>
<dbReference type="InterPro" id="IPR017045">
    <property type="entry name" value="Malt_Pase/Glycosyl_Hdrlase"/>
</dbReference>
<reference evidence="10" key="1">
    <citation type="submission" date="2015-03" db="EMBL/GenBank/DDBJ databases">
        <authorList>
            <person name="Ferrari E."/>
            <person name="Walter M.C."/>
            <person name="Huptas C."/>
            <person name="Scherer S."/>
            <person name="Mueller-Herbst S."/>
        </authorList>
    </citation>
    <scope>NUCLEOTIDE SEQUENCE [LARGE SCALE GENOMIC DNA]</scope>
    <source>
        <strain evidence="10">LWP01</strain>
    </source>
</reference>
<dbReference type="SUPFAM" id="SSF48208">
    <property type="entry name" value="Six-hairpin glycosidases"/>
    <property type="match status" value="1"/>
</dbReference>
<dbReference type="EMBL" id="CP011102">
    <property type="protein sequence ID" value="AQY52381.1"/>
    <property type="molecule type" value="Genomic_DNA"/>
</dbReference>
<dbReference type="GO" id="GO:0030246">
    <property type="term" value="F:carbohydrate binding"/>
    <property type="evidence" value="ECO:0007669"/>
    <property type="project" value="InterPro"/>
</dbReference>
<feature type="binding site" evidence="5">
    <location>
        <begin position="355"/>
        <end position="356"/>
    </location>
    <ligand>
        <name>substrate</name>
    </ligand>
</feature>
<dbReference type="InterPro" id="IPR005195">
    <property type="entry name" value="Glyco_hydro_65_M"/>
</dbReference>
<gene>
    <name evidence="9" type="ORF">UE46_16080</name>
</gene>
<evidence type="ECO:0000256" key="4">
    <source>
        <dbReference type="PIRSR" id="PIRSR036289-50"/>
    </source>
</evidence>
<feature type="domain" description="Glycoside hydrolase family 65 N-terminal" evidence="8">
    <location>
        <begin position="25"/>
        <end position="266"/>
    </location>
</feature>
<feature type="domain" description="Glycoside hydrolase family 65 C-terminal" evidence="7">
    <location>
        <begin position="707"/>
        <end position="765"/>
    </location>
</feature>
<dbReference type="GO" id="GO:0005975">
    <property type="term" value="P:carbohydrate metabolic process"/>
    <property type="evidence" value="ECO:0007669"/>
    <property type="project" value="InterPro"/>
</dbReference>
<dbReference type="Gene3D" id="2.60.420.10">
    <property type="entry name" value="Maltose phosphorylase, domain 3"/>
    <property type="match status" value="1"/>
</dbReference>
<organism evidence="9 10">
    <name type="scientific">Listeria weihenstephanensis</name>
    <dbReference type="NCBI Taxonomy" id="1006155"/>
    <lineage>
        <taxon>Bacteria</taxon>
        <taxon>Bacillati</taxon>
        <taxon>Bacillota</taxon>
        <taxon>Bacilli</taxon>
        <taxon>Bacillales</taxon>
        <taxon>Listeriaceae</taxon>
        <taxon>Listeria</taxon>
    </lineage>
</organism>
<dbReference type="PANTHER" id="PTHR11051">
    <property type="entry name" value="GLYCOSYL HYDROLASE-RELATED"/>
    <property type="match status" value="1"/>
</dbReference>
<dbReference type="InterPro" id="IPR005196">
    <property type="entry name" value="Glyco_hydro_65_N"/>
</dbReference>
<dbReference type="InterPro" id="IPR012341">
    <property type="entry name" value="6hp_glycosidase-like_sf"/>
</dbReference>
<dbReference type="PANTHER" id="PTHR11051:SF8">
    <property type="entry name" value="PROTEIN-GLUCOSYLGALACTOSYLHYDROXYLYSINE GLUCOSIDASE"/>
    <property type="match status" value="1"/>
</dbReference>
<dbReference type="GO" id="GO:0016757">
    <property type="term" value="F:glycosyltransferase activity"/>
    <property type="evidence" value="ECO:0007669"/>
    <property type="project" value="UniProtKB-KW"/>
</dbReference>
<dbReference type="GO" id="GO:0004553">
    <property type="term" value="F:hydrolase activity, hydrolyzing O-glycosyl compounds"/>
    <property type="evidence" value="ECO:0007669"/>
    <property type="project" value="TreeGrafter"/>
</dbReference>
<dbReference type="InterPro" id="IPR008928">
    <property type="entry name" value="6-hairpin_glycosidase_sf"/>
</dbReference>
<dbReference type="Pfam" id="PF03636">
    <property type="entry name" value="Glyco_hydro_65N"/>
    <property type="match status" value="1"/>
</dbReference>
<name>A0A1S7FY83_9LIST</name>
<evidence type="ECO:0000259" key="7">
    <source>
        <dbReference type="Pfam" id="PF03633"/>
    </source>
</evidence>
<evidence type="ECO:0000256" key="2">
    <source>
        <dbReference type="ARBA" id="ARBA00022676"/>
    </source>
</evidence>
<feature type="active site" description="Proton donor" evidence="4">
    <location>
        <position position="496"/>
    </location>
</feature>
<dbReference type="SUPFAM" id="SSF74650">
    <property type="entry name" value="Galactose mutarotase-like"/>
    <property type="match status" value="1"/>
</dbReference>
<dbReference type="KEGG" id="lwi:UE46_16080"/>
<protein>
    <submittedName>
        <fullName evidence="9">Trehalase</fullName>
    </submittedName>
</protein>
<sequence length="776" mass="88931">MLLKNDIQALKYDKGTGELNNWLITETRFNPETLGKVEAVFSLGNGYMGLRSATEERYSKEVRGNFVAGTFNKFLGDKEVTELPNAADMTEMALTLNGETFQLTDGEILDFDRTLNLKDAELSRQIHWRSPSGDEYKLFFTRFVSLDNKHIIAQKVAITPLSRDLTLKLNSGINGQITNTGTQHFKEGVLRLYDQKIMKLEAHTTESNIDFAHFTRHEFTLENDTFTPKNTIFMDRRKIFTTFEPETIKKNETITIEKISGVYTSRDRDWENVDTALASFATVPNYDTLFQAHRKAWRTNIWEQYPIQIEGVDFDQLAIRFAVYHLTGMTPAHDNRMNIGAKGLSGEGYKGHAFWDTEIFVLPFFTTSNPKIARQLLEYRFLSIPGAVRKAAENNYEGAMFPWESAWLEDGEVTPVWGAADIITGEPTKIWSGFIEQHITADIAFAVWQYYQFTGDQDFMEKHGYELLFATAVFWQSRLEENSDHYEITGVVGPDEYKEHVDNNAFTNYMAHWNLEKAIHYYDLLLQENPALLEALSSKWDLRTNYRKWQEKSSKLYLPQPNSELVIPQDDTYLSKKIIDLTPYKEASQVGALFLEYNLDQVNDMQITKQADVMILLYLLENEFSPEVKQANWDYYEPKTLHDSSLSRATHSILASDLGDKELAYSMFEKASRIDLGQNMKSSDPGIHSASIGGIWQVVVNGFGGVRMLDGKLYLHPHLPEKWTALQFPIYWKGSRLLINVTKDTIKITNTSNNDVQLTLNGTEISILANTTFTNN</sequence>
<dbReference type="Gene3D" id="1.50.10.10">
    <property type="match status" value="1"/>
</dbReference>
<keyword evidence="10" id="KW-1185">Reference proteome</keyword>
<evidence type="ECO:0000256" key="3">
    <source>
        <dbReference type="ARBA" id="ARBA00022679"/>
    </source>
</evidence>
<dbReference type="InterPro" id="IPR037018">
    <property type="entry name" value="GH65_N"/>
</dbReference>
<keyword evidence="2" id="KW-0328">Glycosyltransferase</keyword>
<accession>A0A1S7FY83</accession>
<dbReference type="Gene3D" id="2.70.98.40">
    <property type="entry name" value="Glycoside hydrolase, family 65, N-terminal domain"/>
    <property type="match status" value="1"/>
</dbReference>
<evidence type="ECO:0000313" key="9">
    <source>
        <dbReference type="EMBL" id="AQY52381.1"/>
    </source>
</evidence>
<comment type="similarity">
    <text evidence="1">Belongs to the glycosyl hydrolase 65 family.</text>
</comment>
<feature type="binding site" evidence="5">
    <location>
        <begin position="609"/>
        <end position="610"/>
    </location>
    <ligand>
        <name>substrate</name>
    </ligand>
</feature>
<dbReference type="Proteomes" id="UP000223060">
    <property type="component" value="Chromosome"/>
</dbReference>
<dbReference type="InterPro" id="IPR011013">
    <property type="entry name" value="Gal_mutarotase_sf_dom"/>
</dbReference>
<dbReference type="Pfam" id="PF03632">
    <property type="entry name" value="Glyco_hydro_65m"/>
    <property type="match status" value="1"/>
</dbReference>
<feature type="domain" description="Glycoside hydrolase family 65 central catalytic" evidence="6">
    <location>
        <begin position="320"/>
        <end position="697"/>
    </location>
</feature>
<dbReference type="RefSeq" id="WP_118907785.1">
    <property type="nucleotide sequence ID" value="NZ_CP011102.1"/>
</dbReference>
<proteinExistence type="inferred from homology"/>
<dbReference type="PIRSF" id="PIRSF036289">
    <property type="entry name" value="Glycosyl_hydrolase_malt_phosph"/>
    <property type="match status" value="1"/>
</dbReference>
<evidence type="ECO:0000256" key="5">
    <source>
        <dbReference type="PIRSR" id="PIRSR036289-51"/>
    </source>
</evidence>
<dbReference type="Pfam" id="PF03633">
    <property type="entry name" value="Glyco_hydro_65C"/>
    <property type="match status" value="1"/>
</dbReference>
<evidence type="ECO:0000259" key="6">
    <source>
        <dbReference type="Pfam" id="PF03632"/>
    </source>
</evidence>
<evidence type="ECO:0000313" key="10">
    <source>
        <dbReference type="Proteomes" id="UP000223060"/>
    </source>
</evidence>